<dbReference type="InterPro" id="IPR009683">
    <property type="entry name" value="Extensin-like_C"/>
</dbReference>
<dbReference type="AlphaFoldDB" id="A0A4R2RLF4"/>
<sequence>MIAPLAFALFSAIAVAPALASLDQEGPRPVPRPLAGAYARAEMLPRVPLAPVHYNATIRPAPRPGSGPGTGAGLILLVPVHYSAAIRPAPRPLRPPLPGRVLEIQTGAGLARSARPVARPHVMSATPVPTLVQTRPAIMAHGSSGTICGDPAIQGEALPPIEGRIAGCGVARPVRVSSVDGVVLAQPATMECDTARALRDWVNAGVKPVIGRLGGGVASLRIVAGYACRPRNNKPGAKLSEHAAGRAVDVAAIDLRNGVSLSVLNGWSDPVQGKLLRRMHASACGPFGTVLGPDSDGYHRDHFHLDTARYRAGPYCR</sequence>
<evidence type="ECO:0000256" key="1">
    <source>
        <dbReference type="SAM" id="SignalP"/>
    </source>
</evidence>
<keyword evidence="1" id="KW-0732">Signal</keyword>
<name>A0A4R2RLF4_9RHOB</name>
<dbReference type="Pfam" id="PF06904">
    <property type="entry name" value="Extensin-like_C"/>
    <property type="match status" value="1"/>
</dbReference>
<proteinExistence type="predicted"/>
<keyword evidence="4" id="KW-1185">Reference proteome</keyword>
<organism evidence="3 4">
    <name type="scientific">Rhodovulum bhavnagarense</name>
    <dbReference type="NCBI Taxonomy" id="992286"/>
    <lineage>
        <taxon>Bacteria</taxon>
        <taxon>Pseudomonadati</taxon>
        <taxon>Pseudomonadota</taxon>
        <taxon>Alphaproteobacteria</taxon>
        <taxon>Rhodobacterales</taxon>
        <taxon>Paracoccaceae</taxon>
        <taxon>Rhodovulum</taxon>
    </lineage>
</organism>
<reference evidence="3 4" key="1">
    <citation type="submission" date="2019-03" db="EMBL/GenBank/DDBJ databases">
        <title>Genomic Encyclopedia of Type Strains, Phase IV (KMG-IV): sequencing the most valuable type-strain genomes for metagenomic binning, comparative biology and taxonomic classification.</title>
        <authorList>
            <person name="Goeker M."/>
        </authorList>
    </citation>
    <scope>NUCLEOTIDE SEQUENCE [LARGE SCALE GENOMIC DNA]</scope>
    <source>
        <strain evidence="3 4">DSM 24766</strain>
    </source>
</reference>
<protein>
    <recommendedName>
        <fullName evidence="2">Extensin-like C-terminal domain-containing protein</fullName>
    </recommendedName>
</protein>
<dbReference type="RefSeq" id="WP_243697846.1">
    <property type="nucleotide sequence ID" value="NZ_SLXU01000001.1"/>
</dbReference>
<evidence type="ECO:0000313" key="3">
    <source>
        <dbReference type="EMBL" id="TCP63057.1"/>
    </source>
</evidence>
<feature type="domain" description="Extensin-like C-terminal" evidence="2">
    <location>
        <begin position="164"/>
        <end position="317"/>
    </location>
</feature>
<feature type="chain" id="PRO_5020660258" description="Extensin-like C-terminal domain-containing protein" evidence="1">
    <location>
        <begin position="21"/>
        <end position="317"/>
    </location>
</feature>
<feature type="signal peptide" evidence="1">
    <location>
        <begin position="1"/>
        <end position="20"/>
    </location>
</feature>
<evidence type="ECO:0000313" key="4">
    <source>
        <dbReference type="Proteomes" id="UP000295050"/>
    </source>
</evidence>
<comment type="caution">
    <text evidence="3">The sequence shown here is derived from an EMBL/GenBank/DDBJ whole genome shotgun (WGS) entry which is preliminary data.</text>
</comment>
<gene>
    <name evidence="3" type="ORF">EV663_101323</name>
</gene>
<dbReference type="EMBL" id="SLXU01000001">
    <property type="protein sequence ID" value="TCP63057.1"/>
    <property type="molecule type" value="Genomic_DNA"/>
</dbReference>
<accession>A0A4R2RLF4</accession>
<dbReference type="Proteomes" id="UP000295050">
    <property type="component" value="Unassembled WGS sequence"/>
</dbReference>
<evidence type="ECO:0000259" key="2">
    <source>
        <dbReference type="Pfam" id="PF06904"/>
    </source>
</evidence>